<comment type="caution">
    <text evidence="2">The sequence shown here is derived from an EMBL/GenBank/DDBJ whole genome shotgun (WGS) entry which is preliminary data.</text>
</comment>
<sequence>MYKRTRPNKVQYSLLRSNITPFSSRFVTSNSAERYEKLAPREFVIQQRLDVNDENLFDVKRVVVRSGLIYTLIDSDLFHPNVVKEFIANLGAAEDRGNGVAVFLRGSMVDFSPSQINALYLVSGFEEDHDYLAADIDRVCSFLMDNRVQCWEAMSSKYLTPTNQVLYKLVCSNWIPTTNYMSMNQERLKFLYMIHHHRSFDFGQMVYDQIIIFAANINTDRSRRIIFPTLIQQVIDYQRTVLSFEDVEEYTGYLKLVVKDKKAGRGRGTDSRSVDLLADIE</sequence>
<dbReference type="AlphaFoldDB" id="A0A8S9RN83"/>
<dbReference type="InterPro" id="IPR046796">
    <property type="entry name" value="Transposase_32_dom"/>
</dbReference>
<dbReference type="Proteomes" id="UP000712600">
    <property type="component" value="Unassembled WGS sequence"/>
</dbReference>
<evidence type="ECO:0000259" key="1">
    <source>
        <dbReference type="Pfam" id="PF20167"/>
    </source>
</evidence>
<dbReference type="EMBL" id="QGKX02000095">
    <property type="protein sequence ID" value="KAF3574096.1"/>
    <property type="molecule type" value="Genomic_DNA"/>
</dbReference>
<accession>A0A8S9RN83</accession>
<dbReference type="Pfam" id="PF20167">
    <property type="entry name" value="Transposase_32"/>
    <property type="match status" value="1"/>
</dbReference>
<protein>
    <recommendedName>
        <fullName evidence="1">Putative plant transposon protein domain-containing protein</fullName>
    </recommendedName>
</protein>
<evidence type="ECO:0000313" key="2">
    <source>
        <dbReference type="EMBL" id="KAF3574096.1"/>
    </source>
</evidence>
<reference evidence="2" key="1">
    <citation type="submission" date="2019-12" db="EMBL/GenBank/DDBJ databases">
        <title>Genome sequencing and annotation of Brassica cretica.</title>
        <authorList>
            <person name="Studholme D.J."/>
            <person name="Sarris P."/>
        </authorList>
    </citation>
    <scope>NUCLEOTIDE SEQUENCE</scope>
    <source>
        <strain evidence="2">PFS-109/04</strain>
        <tissue evidence="2">Leaf</tissue>
    </source>
</reference>
<evidence type="ECO:0000313" key="3">
    <source>
        <dbReference type="Proteomes" id="UP000712600"/>
    </source>
</evidence>
<gene>
    <name evidence="2" type="ORF">F2Q69_00059369</name>
</gene>
<proteinExistence type="predicted"/>
<name>A0A8S9RN83_BRACR</name>
<organism evidence="2 3">
    <name type="scientific">Brassica cretica</name>
    <name type="common">Mustard</name>
    <dbReference type="NCBI Taxonomy" id="69181"/>
    <lineage>
        <taxon>Eukaryota</taxon>
        <taxon>Viridiplantae</taxon>
        <taxon>Streptophyta</taxon>
        <taxon>Embryophyta</taxon>
        <taxon>Tracheophyta</taxon>
        <taxon>Spermatophyta</taxon>
        <taxon>Magnoliopsida</taxon>
        <taxon>eudicotyledons</taxon>
        <taxon>Gunneridae</taxon>
        <taxon>Pentapetalae</taxon>
        <taxon>rosids</taxon>
        <taxon>malvids</taxon>
        <taxon>Brassicales</taxon>
        <taxon>Brassicaceae</taxon>
        <taxon>Brassiceae</taxon>
        <taxon>Brassica</taxon>
    </lineage>
</organism>
<feature type="domain" description="Putative plant transposon protein" evidence="1">
    <location>
        <begin position="76"/>
        <end position="238"/>
    </location>
</feature>